<name>A0A4Y1ZCJ9_9BACL</name>
<evidence type="ECO:0000259" key="1">
    <source>
        <dbReference type="Pfam" id="PF16916"/>
    </source>
</evidence>
<dbReference type="AlphaFoldDB" id="A0A4Y1ZCJ9"/>
<reference evidence="2 3" key="1">
    <citation type="submission" date="2017-11" db="EMBL/GenBank/DDBJ databases">
        <title>Draft Genome Sequence of Sporolactobacillus inulinus NBRC 111894 Isolated from Koso, a Japanese Sugar-Vegetable Fermented Beverage.</title>
        <authorList>
            <person name="Chiou T.Y."/>
            <person name="Oshima K."/>
            <person name="Suda W."/>
            <person name="Hattori M."/>
            <person name="Takahashi T."/>
        </authorList>
    </citation>
    <scope>NUCLEOTIDE SEQUENCE [LARGE SCALE GENOMIC DNA]</scope>
    <source>
        <strain evidence="2 3">NBRC111894</strain>
    </source>
</reference>
<dbReference type="Proteomes" id="UP000319716">
    <property type="component" value="Unassembled WGS sequence"/>
</dbReference>
<dbReference type="Pfam" id="PF16916">
    <property type="entry name" value="ZT_dimer"/>
    <property type="match status" value="1"/>
</dbReference>
<evidence type="ECO:0000313" key="2">
    <source>
        <dbReference type="EMBL" id="GAY76775.1"/>
    </source>
</evidence>
<dbReference type="SUPFAM" id="SSF160240">
    <property type="entry name" value="Cation efflux protein cytoplasmic domain-like"/>
    <property type="match status" value="1"/>
</dbReference>
<dbReference type="Gene3D" id="3.30.70.1350">
    <property type="entry name" value="Cation efflux protein, cytoplasmic domain"/>
    <property type="match status" value="1"/>
</dbReference>
<gene>
    <name evidence="2" type="ORF">NBRC111894_2329</name>
</gene>
<proteinExistence type="predicted"/>
<accession>A0A4Y1ZCJ9</accession>
<protein>
    <submittedName>
        <fullName evidence="2">Cobalt-zinc-cadmium resistance protein</fullName>
    </submittedName>
</protein>
<sequence length="70" mass="7756">MSVNGVEEIRNIKARNYGNNAVVDLVIIVDHNSALTDAHEISTQVEQVLIKKYGIYEVNVHVEPKPIVTG</sequence>
<dbReference type="InterPro" id="IPR027470">
    <property type="entry name" value="Cation_efflux_CTD"/>
</dbReference>
<dbReference type="InterPro" id="IPR036837">
    <property type="entry name" value="Cation_efflux_CTD_sf"/>
</dbReference>
<evidence type="ECO:0000313" key="3">
    <source>
        <dbReference type="Proteomes" id="UP000319716"/>
    </source>
</evidence>
<dbReference type="EMBL" id="BEXB01000017">
    <property type="protein sequence ID" value="GAY76775.1"/>
    <property type="molecule type" value="Genomic_DNA"/>
</dbReference>
<feature type="domain" description="Cation efflux protein cytoplasmic" evidence="1">
    <location>
        <begin position="2"/>
        <end position="64"/>
    </location>
</feature>
<organism evidence="2 3">
    <name type="scientific">Sporolactobacillus inulinus</name>
    <dbReference type="NCBI Taxonomy" id="2078"/>
    <lineage>
        <taxon>Bacteria</taxon>
        <taxon>Bacillati</taxon>
        <taxon>Bacillota</taxon>
        <taxon>Bacilli</taxon>
        <taxon>Bacillales</taxon>
        <taxon>Sporolactobacillaceae</taxon>
        <taxon>Sporolactobacillus</taxon>
    </lineage>
</organism>
<comment type="caution">
    <text evidence="2">The sequence shown here is derived from an EMBL/GenBank/DDBJ whole genome shotgun (WGS) entry which is preliminary data.</text>
</comment>